<reference evidence="2" key="1">
    <citation type="submission" date="2023-05" db="EMBL/GenBank/DDBJ databases">
        <title>Comparative genomics of Bacillaceae isolates and their secondary metabolite potential.</title>
        <authorList>
            <person name="Song L."/>
            <person name="Nielsen L.J."/>
            <person name="Mohite O."/>
            <person name="Xu X."/>
            <person name="Weber T."/>
            <person name="Kovacs A.T."/>
        </authorList>
    </citation>
    <scope>NUCLEOTIDE SEQUENCE</scope>
    <source>
        <strain evidence="2">XLM17</strain>
    </source>
</reference>
<accession>A0AA95MTY8</accession>
<name>A0AA95MTY8_9BACI</name>
<dbReference type="InterPro" id="IPR000182">
    <property type="entry name" value="GNAT_dom"/>
</dbReference>
<dbReference type="EMBL" id="CP126114">
    <property type="protein sequence ID" value="WHY86403.1"/>
    <property type="molecule type" value="Genomic_DNA"/>
</dbReference>
<protein>
    <submittedName>
        <fullName evidence="2">GNAT family N-acetyltransferase</fullName>
    </submittedName>
</protein>
<keyword evidence="3" id="KW-1185">Reference proteome</keyword>
<dbReference type="Proteomes" id="UP001178288">
    <property type="component" value="Chromosome"/>
</dbReference>
<sequence length="1037" mass="119855">MKIVEYRHDLAEKVADMWNHSREGWGGGNDISTAESIRQQEENSINLNTYLAMDENGVAGYCGVSEYREDSGALYIPLLNVREEYQGKKIGKQLVLKAVERTIELGWPRLDLYTWGGNIKAVPLYKKCGFFWENRDDTVHLMNFIPSVLTTEAVQGFFEKADWYHDRKIEIEVKPDGRKESGFDFYEYKWEKDGQRLRMEYERKGRGLRLIETDEYLLSASIEQQDLIFGAEYPIQFKIENKTNEPLTIAIEGFDDQNIQFDFVKQLTVMDSEFVEGRFFVAEITEEQNIWRTHPTVAAKVTINGKEATFKLGINSKYPAKVTAKIPNELPFLESDSELYLELENHFNEEVKFSFTWPKAHFIDFADEHVEILLRAKERKLLPIPYRLTEYGFYQQPLQIKAGKESGETIYFSKKIGLAFYGMGAKLTGECDDYWHGYNGLAHVYLSKFDNRLYFGRAGSSEEEIPFFFYPKLGKPFSSEFSKKRPDHIELFEEKGAVCLKAIYHSQSYPDLRLHSIAKVYAEGLMEHHYQIHNLADTALMQEIWLNDSHNFVQTMYGSVFPYDGQMIEVNELKDGMIQYWQSEKLDENWIFKRHPALPSGICWSSETKVQFEHWFLFFEHKLGVIPANGVAKTQPTYLSMGAFPTWEAFRTFALKKVHAVEATTAQPVQFYPENHNPFVQEQTTVHYKDERLAHLDGEISIQVDGQEPVQKQLLSEEDAKSEAVFPLHFEGGSRVKLLKLNADLKLEQSEQRSLIICTDNTAIQTEQYVQDGIPVYEVDNGLVSIKAAPDFFPALYSLAYKGQEWLDTSFPALMPKSWWNPWAGGIRNALLNISSNSIVKEERSAEFVTITDNKGNCWTGIKLQVQISKHESFKGLTYNQYYLLQPGAPVMCHTTEILQDTNQYFKNEGWYSQAAFKNVENSWIESYRDGATSHKAYFGKGEMEIDVKQSFIIGHEAAPEKLQVISDYQLGKSELYLNKEVAHHTVFSKLRLLHGETYWTAPIFYLFNDEKVPEDALQDLKHIRFNGTRGRKETRA</sequence>
<dbReference type="GO" id="GO:0016747">
    <property type="term" value="F:acyltransferase activity, transferring groups other than amino-acyl groups"/>
    <property type="evidence" value="ECO:0007669"/>
    <property type="project" value="InterPro"/>
</dbReference>
<dbReference type="CDD" id="cd04301">
    <property type="entry name" value="NAT_SF"/>
    <property type="match status" value="1"/>
</dbReference>
<dbReference type="PROSITE" id="PS51186">
    <property type="entry name" value="GNAT"/>
    <property type="match status" value="1"/>
</dbReference>
<organism evidence="2 3">
    <name type="scientific">Neobacillus novalis</name>
    <dbReference type="NCBI Taxonomy" id="220687"/>
    <lineage>
        <taxon>Bacteria</taxon>
        <taxon>Bacillati</taxon>
        <taxon>Bacillota</taxon>
        <taxon>Bacilli</taxon>
        <taxon>Bacillales</taxon>
        <taxon>Bacillaceae</taxon>
        <taxon>Neobacillus</taxon>
    </lineage>
</organism>
<proteinExistence type="predicted"/>
<evidence type="ECO:0000313" key="2">
    <source>
        <dbReference type="EMBL" id="WHY86403.1"/>
    </source>
</evidence>
<evidence type="ECO:0000259" key="1">
    <source>
        <dbReference type="PROSITE" id="PS51186"/>
    </source>
</evidence>
<feature type="domain" description="N-acetyltransferase" evidence="1">
    <location>
        <begin position="1"/>
        <end position="152"/>
    </location>
</feature>
<dbReference type="Gene3D" id="3.40.630.30">
    <property type="match status" value="1"/>
</dbReference>
<gene>
    <name evidence="2" type="ORF">QNH39_00335</name>
</gene>
<dbReference type="AlphaFoldDB" id="A0AA95MTY8"/>
<dbReference type="KEGG" id="nnv:QNH39_00335"/>
<dbReference type="RefSeq" id="WP_066094528.1">
    <property type="nucleotide sequence ID" value="NZ_CP126114.1"/>
</dbReference>
<dbReference type="SUPFAM" id="SSF55729">
    <property type="entry name" value="Acyl-CoA N-acyltransferases (Nat)"/>
    <property type="match status" value="1"/>
</dbReference>
<dbReference type="InterPro" id="IPR016181">
    <property type="entry name" value="Acyl_CoA_acyltransferase"/>
</dbReference>
<dbReference type="Pfam" id="PF00583">
    <property type="entry name" value="Acetyltransf_1"/>
    <property type="match status" value="1"/>
</dbReference>
<evidence type="ECO:0000313" key="3">
    <source>
        <dbReference type="Proteomes" id="UP001178288"/>
    </source>
</evidence>